<dbReference type="EMBL" id="NIRI02000056">
    <property type="protein sequence ID" value="KAG5445303.1"/>
    <property type="molecule type" value="Genomic_DNA"/>
</dbReference>
<evidence type="ECO:0000256" key="1">
    <source>
        <dbReference type="SAM" id="Phobius"/>
    </source>
</evidence>
<feature type="transmembrane region" description="Helical" evidence="1">
    <location>
        <begin position="479"/>
        <end position="501"/>
    </location>
</feature>
<proteinExistence type="predicted"/>
<keyword evidence="1" id="KW-1133">Transmembrane helix</keyword>
<reference evidence="2 3" key="1">
    <citation type="journal article" date="2018" name="Biotechnol. Adv.">
        <title>Improved genomic resources and new bioinformatic workflow for the carcinogenic parasite Clonorchis sinensis: Biotechnological implications.</title>
        <authorList>
            <person name="Wang D."/>
            <person name="Korhonen P.K."/>
            <person name="Gasser R.B."/>
            <person name="Young N.D."/>
        </authorList>
    </citation>
    <scope>NUCLEOTIDE SEQUENCE [LARGE SCALE GENOMIC DNA]</scope>
    <source>
        <strain evidence="2">Cs-k2</strain>
    </source>
</reference>
<accession>A0A8T1M820</accession>
<evidence type="ECO:0000313" key="3">
    <source>
        <dbReference type="Proteomes" id="UP000286415"/>
    </source>
</evidence>
<comment type="caution">
    <text evidence="2">The sequence shown here is derived from an EMBL/GenBank/DDBJ whole genome shotgun (WGS) entry which is preliminary data.</text>
</comment>
<feature type="transmembrane region" description="Helical" evidence="1">
    <location>
        <begin position="558"/>
        <end position="581"/>
    </location>
</feature>
<evidence type="ECO:0000313" key="2">
    <source>
        <dbReference type="EMBL" id="KAG5445303.1"/>
    </source>
</evidence>
<keyword evidence="3" id="KW-1185">Reference proteome</keyword>
<name>A0A8T1M820_CLOSI</name>
<dbReference type="OrthoDB" id="6268813at2759"/>
<keyword evidence="1" id="KW-0812">Transmembrane</keyword>
<gene>
    <name evidence="2" type="ORF">CSKR_105787</name>
</gene>
<protein>
    <submittedName>
        <fullName evidence="2">Uncharacterized protein</fullName>
    </submittedName>
</protein>
<feature type="transmembrane region" description="Helical" evidence="1">
    <location>
        <begin position="522"/>
        <end position="546"/>
    </location>
</feature>
<feature type="transmembrane region" description="Helical" evidence="1">
    <location>
        <begin position="694"/>
        <end position="712"/>
    </location>
</feature>
<keyword evidence="1" id="KW-0472">Membrane</keyword>
<dbReference type="Proteomes" id="UP000286415">
    <property type="component" value="Unassembled WGS sequence"/>
</dbReference>
<reference evidence="2 3" key="2">
    <citation type="journal article" date="2021" name="Genomics">
        <title>High-quality reference genome for Clonorchis sinensis.</title>
        <authorList>
            <person name="Young N.D."/>
            <person name="Stroehlein A.J."/>
            <person name="Kinkar L."/>
            <person name="Wang T."/>
            <person name="Sohn W.M."/>
            <person name="Chang B.C.H."/>
            <person name="Kaur P."/>
            <person name="Weisz D."/>
            <person name="Dudchenko O."/>
            <person name="Aiden E.L."/>
            <person name="Korhonen P.K."/>
            <person name="Gasser R.B."/>
        </authorList>
    </citation>
    <scope>NUCLEOTIDE SEQUENCE [LARGE SCALE GENOMIC DNA]</scope>
    <source>
        <strain evidence="2">Cs-k2</strain>
    </source>
</reference>
<feature type="transmembrane region" description="Helical" evidence="1">
    <location>
        <begin position="625"/>
        <end position="651"/>
    </location>
</feature>
<feature type="transmembrane region" description="Helical" evidence="1">
    <location>
        <begin position="593"/>
        <end position="613"/>
    </location>
</feature>
<organism evidence="2 3">
    <name type="scientific">Clonorchis sinensis</name>
    <name type="common">Chinese liver fluke</name>
    <dbReference type="NCBI Taxonomy" id="79923"/>
    <lineage>
        <taxon>Eukaryota</taxon>
        <taxon>Metazoa</taxon>
        <taxon>Spiralia</taxon>
        <taxon>Lophotrochozoa</taxon>
        <taxon>Platyhelminthes</taxon>
        <taxon>Trematoda</taxon>
        <taxon>Digenea</taxon>
        <taxon>Opisthorchiida</taxon>
        <taxon>Opisthorchiata</taxon>
        <taxon>Opisthorchiidae</taxon>
        <taxon>Clonorchis</taxon>
    </lineage>
</organism>
<sequence length="731" mass="83943">MGAKMDPSVRPDLFAFTFIMFWLVVFQGTCHHWEKYRLRLEEVIYDCRGYFSNIEKEHARKVVHELVGESCPLHVNMDISLFTAYHEECKVEFSYHPYKDALLVHPQCSKAVNQILANLPELVWGSPWGCAAMNMSFELTDYYSVKVELPRLRLTYIHGEYDAQCESRILGITVNERISCRMNSFGGYEWENVNMSACSVPELNGADLERLHFLRASPMYCRLMIFMLYGYVKLQPVLLETHIHTVLDHIHYECAPFTPSDFEAVYNDFRNILDLVIHQLGNRPKPKLNDRFVIHAVTSLMRVFGRRLQDYFNTSTLFQQPTRVMYAFQTAAKNEIARVTCGWNYDIIIKRITGNVMVICLESIRALKDITAGGLAIFSGLVYTELLEPSPNMVLDIYFKLPIEFTSVDYICARYNPTAKTDGDLWDTRDSCFMKRRRGATIRCVCRHTGYYAILYPQKDFETVGVKFYGILRGHGMHLVHVVTSVLLLFGLSYLLAVRLVTPLRKAFFKFTHQKPVDAKGMLTLSIQLLTLQLAKVLLQMLVISIDQFHWCKVVGLLFNGVLVGHATMTLAASITVSCLPKFQDPWDAHLKVTLSVYMFMSAFLLGIYATGLDTYARVSCLPGIYTLLYTVPIIAISLVNLVVLSTFLFFGSFKHKDEWCALLLDVLFSLSIWMTMIHAEAPRTHMTVEFTRMTFLNAMHAVVTLACQCVLKPKMLFFSRHLILRLFGRK</sequence>
<dbReference type="AlphaFoldDB" id="A0A8T1M820"/>
<feature type="transmembrane region" description="Helical" evidence="1">
    <location>
        <begin position="663"/>
        <end position="682"/>
    </location>
</feature>